<gene>
    <name evidence="1" type="ORF">DKB62_07165</name>
</gene>
<name>A0A346AZR3_9FIRM</name>
<dbReference type="KEGG" id="meg:DKB62_07165"/>
<sequence>MMYPYMTLNDGTEITHSQLLDLQHDGTITVEVHFERTTDTGFDSARCFLPSYTWLYHEGFSAEEIKRFEQFLKRNVHLFFKFAGQGGIFCA</sequence>
<reference evidence="1 2" key="1">
    <citation type="submission" date="2018-05" db="EMBL/GenBank/DDBJ databases">
        <title>Complete genome sequence of Megasphaera sp. AJH120T, isolated from the ceca of a chicken.</title>
        <authorList>
            <person name="Maki J."/>
            <person name="Looft T."/>
        </authorList>
    </citation>
    <scope>NUCLEOTIDE SEQUENCE [LARGE SCALE GENOMIC DNA]</scope>
    <source>
        <strain evidence="1 2">AJH120</strain>
    </source>
</reference>
<keyword evidence="2" id="KW-1185">Reference proteome</keyword>
<dbReference type="AlphaFoldDB" id="A0A346AZR3"/>
<dbReference type="EMBL" id="CP029462">
    <property type="protein sequence ID" value="AXL21356.1"/>
    <property type="molecule type" value="Genomic_DNA"/>
</dbReference>
<evidence type="ECO:0000313" key="2">
    <source>
        <dbReference type="Proteomes" id="UP000254337"/>
    </source>
</evidence>
<protein>
    <submittedName>
        <fullName evidence="1">Uncharacterized protein</fullName>
    </submittedName>
</protein>
<proteinExistence type="predicted"/>
<dbReference type="RefSeq" id="WP_107196046.1">
    <property type="nucleotide sequence ID" value="NZ_CP029462.1"/>
</dbReference>
<organism evidence="1 2">
    <name type="scientific">Megasphaera stantonii</name>
    <dbReference type="NCBI Taxonomy" id="2144175"/>
    <lineage>
        <taxon>Bacteria</taxon>
        <taxon>Bacillati</taxon>
        <taxon>Bacillota</taxon>
        <taxon>Negativicutes</taxon>
        <taxon>Veillonellales</taxon>
        <taxon>Veillonellaceae</taxon>
        <taxon>Megasphaera</taxon>
    </lineage>
</organism>
<dbReference type="OrthoDB" id="9809915at2"/>
<evidence type="ECO:0000313" key="1">
    <source>
        <dbReference type="EMBL" id="AXL21356.1"/>
    </source>
</evidence>
<accession>A0A346AZR3</accession>
<dbReference type="Proteomes" id="UP000254337">
    <property type="component" value="Chromosome"/>
</dbReference>